<evidence type="ECO:0000313" key="2">
    <source>
        <dbReference type="Proteomes" id="UP000006810"/>
    </source>
</evidence>
<sequence>MNVNNEKKGIRLYVKVKIKNITEIVPLDIVEESKIDPTYISKEFNSIYGENFTFLIYNIENVIAEKVFAIYTNRFWNSRLKDFFDIYYLFENQKKFINKEILKKAIDNAFKVRNASFDKTIFIDLLNALKISELQNLQWEKLVLSKNWQTSKSFGEIVEVIIKHFENDIENV</sequence>
<gene>
    <name evidence="1" type="ordered locus">MBIO_0190</name>
</gene>
<dbReference type="EMBL" id="AP009608">
    <property type="protein sequence ID" value="BAH69455.1"/>
    <property type="molecule type" value="Genomic_DNA"/>
</dbReference>
<accession>C4XE83</accession>
<dbReference type="Pfam" id="PF08843">
    <property type="entry name" value="AbiEii"/>
    <property type="match status" value="1"/>
</dbReference>
<organism evidence="1 2">
    <name type="scientific">Mycoplasmopsis fermentans (strain ATCC 19989 / NBRC 14854 / NCTC 10117 / PG18)</name>
    <name type="common">Mycoplasma fermentans</name>
    <dbReference type="NCBI Taxonomy" id="496833"/>
    <lineage>
        <taxon>Bacteria</taxon>
        <taxon>Bacillati</taxon>
        <taxon>Mycoplasmatota</taxon>
        <taxon>Mycoplasmoidales</taxon>
        <taxon>Metamycoplasmataceae</taxon>
        <taxon>Mycoplasmopsis</taxon>
    </lineage>
</organism>
<dbReference type="InterPro" id="IPR014942">
    <property type="entry name" value="AbiEii"/>
</dbReference>
<dbReference type="eggNOG" id="COG2253">
    <property type="taxonomic scope" value="Bacteria"/>
</dbReference>
<proteinExistence type="predicted"/>
<dbReference type="AlphaFoldDB" id="C4XE83"/>
<dbReference type="HOGENOM" id="CLU_1553568_0_0_14"/>
<reference evidence="1 2" key="1">
    <citation type="journal article" date="2009" name="Curr. Microbiol.">
        <title>Molecular cloning and expression of a novel cholinephosphotransferase involved in glycoglycerophospholipid biosynthesis of Mycoplasma fermentans.</title>
        <authorList>
            <person name="Ishida N."/>
            <person name="Irikura D."/>
            <person name="Matsuda K."/>
            <person name="Sato S."/>
            <person name="Asano K."/>
        </authorList>
    </citation>
    <scope>NUCLEOTIDE SEQUENCE [LARGE SCALE GENOMIC DNA]</scope>
    <source>
        <strain evidence="2">ATCC 19989 / NBRC 14854 / NCTC 10117 / PG18</strain>
    </source>
</reference>
<protein>
    <submittedName>
        <fullName evidence="1">Uncharacterized protein</fullName>
    </submittedName>
</protein>
<dbReference type="PATRIC" id="fig|496833.3.peg.612"/>
<dbReference type="KEGG" id="mfp:MBIO_0190"/>
<keyword evidence="2" id="KW-1185">Reference proteome</keyword>
<evidence type="ECO:0000313" key="1">
    <source>
        <dbReference type="EMBL" id="BAH69455.1"/>
    </source>
</evidence>
<dbReference type="Proteomes" id="UP000006810">
    <property type="component" value="Chromosome"/>
</dbReference>
<name>C4XE83_MYCFP</name>